<dbReference type="AlphaFoldDB" id="A0A3L6G3K4"/>
<comment type="caution">
    <text evidence="1">The sequence shown here is derived from an EMBL/GenBank/DDBJ whole genome shotgun (WGS) entry which is preliminary data.</text>
</comment>
<name>A0A3L6G3K4_MAIZE</name>
<evidence type="ECO:0000313" key="1">
    <source>
        <dbReference type="EMBL" id="PWZ40974.1"/>
    </source>
</evidence>
<reference evidence="1 2" key="1">
    <citation type="journal article" date="2018" name="Nat. Genet.">
        <title>Extensive intraspecific gene order and gene structural variations between Mo17 and other maize genomes.</title>
        <authorList>
            <person name="Sun S."/>
            <person name="Zhou Y."/>
            <person name="Chen J."/>
            <person name="Shi J."/>
            <person name="Zhao H."/>
            <person name="Zhao H."/>
            <person name="Song W."/>
            <person name="Zhang M."/>
            <person name="Cui Y."/>
            <person name="Dong X."/>
            <person name="Liu H."/>
            <person name="Ma X."/>
            <person name="Jiao Y."/>
            <person name="Wang B."/>
            <person name="Wei X."/>
            <person name="Stein J.C."/>
            <person name="Glaubitz J.C."/>
            <person name="Lu F."/>
            <person name="Yu G."/>
            <person name="Liang C."/>
            <person name="Fengler K."/>
            <person name="Li B."/>
            <person name="Rafalski A."/>
            <person name="Schnable P.S."/>
            <person name="Ware D.H."/>
            <person name="Buckler E.S."/>
            <person name="Lai J."/>
        </authorList>
    </citation>
    <scope>NUCLEOTIDE SEQUENCE [LARGE SCALE GENOMIC DNA]</scope>
    <source>
        <strain evidence="2">cv. Missouri 17</strain>
        <tissue evidence="1">Seedling</tissue>
    </source>
</reference>
<dbReference type="EMBL" id="NCVQ01000003">
    <property type="protein sequence ID" value="PWZ40974.1"/>
    <property type="molecule type" value="Genomic_DNA"/>
</dbReference>
<organism evidence="1 2">
    <name type="scientific">Zea mays</name>
    <name type="common">Maize</name>
    <dbReference type="NCBI Taxonomy" id="4577"/>
    <lineage>
        <taxon>Eukaryota</taxon>
        <taxon>Viridiplantae</taxon>
        <taxon>Streptophyta</taxon>
        <taxon>Embryophyta</taxon>
        <taxon>Tracheophyta</taxon>
        <taxon>Spermatophyta</taxon>
        <taxon>Magnoliopsida</taxon>
        <taxon>Liliopsida</taxon>
        <taxon>Poales</taxon>
        <taxon>Poaceae</taxon>
        <taxon>PACMAD clade</taxon>
        <taxon>Panicoideae</taxon>
        <taxon>Andropogonodae</taxon>
        <taxon>Andropogoneae</taxon>
        <taxon>Tripsacinae</taxon>
        <taxon>Zea</taxon>
    </lineage>
</organism>
<sequence length="100" mass="10829">MAHRSFSGPPETFSLPFSPLCPWIRGLFPAIEFVVAPSPSLPNSGNPGATLARAYLNSSDLIAAERSGAARSRLFLGPIFPRPILIGRPRPWDTVSRTRA</sequence>
<proteinExistence type="predicted"/>
<protein>
    <submittedName>
        <fullName evidence="1">Uncharacterized protein</fullName>
    </submittedName>
</protein>
<gene>
    <name evidence="1" type="ORF">Zm00014a_013176</name>
</gene>
<dbReference type="Proteomes" id="UP000251960">
    <property type="component" value="Chromosome 2"/>
</dbReference>
<evidence type="ECO:0000313" key="2">
    <source>
        <dbReference type="Proteomes" id="UP000251960"/>
    </source>
</evidence>
<accession>A0A3L6G3K4</accession>